<organism evidence="4 5">
    <name type="scientific">Paenibacillus algicola</name>
    <dbReference type="NCBI Taxonomy" id="2565926"/>
    <lineage>
        <taxon>Bacteria</taxon>
        <taxon>Bacillati</taxon>
        <taxon>Bacillota</taxon>
        <taxon>Bacilli</taxon>
        <taxon>Bacillales</taxon>
        <taxon>Paenibacillaceae</taxon>
        <taxon>Paenibacillus</taxon>
    </lineage>
</organism>
<feature type="compositionally biased region" description="Basic and acidic residues" evidence="1">
    <location>
        <begin position="138"/>
        <end position="160"/>
    </location>
</feature>
<dbReference type="InterPro" id="IPR000551">
    <property type="entry name" value="MerR-type_HTH_dom"/>
</dbReference>
<dbReference type="RefSeq" id="WP_138224445.1">
    <property type="nucleotide sequence ID" value="NZ_CP040396.1"/>
</dbReference>
<evidence type="ECO:0000259" key="3">
    <source>
        <dbReference type="Pfam" id="PF13411"/>
    </source>
</evidence>
<feature type="domain" description="HTH merR-type" evidence="3">
    <location>
        <begin position="3"/>
        <end position="51"/>
    </location>
</feature>
<dbReference type="Gene3D" id="1.10.490.50">
    <property type="entry name" value="Antibiotic binding domain of TipA-like multidrug resistance regulators"/>
    <property type="match status" value="1"/>
</dbReference>
<dbReference type="InterPro" id="IPR036244">
    <property type="entry name" value="TipA-like_antibiotic-bd"/>
</dbReference>
<dbReference type="Pfam" id="PF13411">
    <property type="entry name" value="MerR_1"/>
    <property type="match status" value="1"/>
</dbReference>
<dbReference type="InterPro" id="IPR012925">
    <property type="entry name" value="TipAS_dom"/>
</dbReference>
<proteinExistence type="predicted"/>
<evidence type="ECO:0000259" key="2">
    <source>
        <dbReference type="Pfam" id="PF07739"/>
    </source>
</evidence>
<evidence type="ECO:0000256" key="1">
    <source>
        <dbReference type="SAM" id="MobiDB-lite"/>
    </source>
</evidence>
<dbReference type="GO" id="GO:0006355">
    <property type="term" value="P:regulation of DNA-templated transcription"/>
    <property type="evidence" value="ECO:0007669"/>
    <property type="project" value="InterPro"/>
</dbReference>
<reference evidence="4 5" key="1">
    <citation type="submission" date="2019-05" db="EMBL/GenBank/DDBJ databases">
        <authorList>
            <person name="Chen C."/>
        </authorList>
    </citation>
    <scope>NUCLEOTIDE SEQUENCE [LARGE SCALE GENOMIC DNA]</scope>
    <source>
        <strain evidence="4 5">HB172198</strain>
    </source>
</reference>
<name>A0A4P8XGS0_9BACL</name>
<feature type="region of interest" description="Disordered" evidence="1">
    <location>
        <begin position="131"/>
        <end position="160"/>
    </location>
</feature>
<evidence type="ECO:0000313" key="4">
    <source>
        <dbReference type="EMBL" id="QCT01333.1"/>
    </source>
</evidence>
<dbReference type="SUPFAM" id="SSF46955">
    <property type="entry name" value="Putative DNA-binding domain"/>
    <property type="match status" value="1"/>
</dbReference>
<dbReference type="OrthoDB" id="9814833at2"/>
<dbReference type="SUPFAM" id="SSF89082">
    <property type="entry name" value="Antibiotic binding domain of TipA-like multidrug resistance regulators"/>
    <property type="match status" value="1"/>
</dbReference>
<keyword evidence="5" id="KW-1185">Reference proteome</keyword>
<dbReference type="KEGG" id="palo:E6C60_0610"/>
<gene>
    <name evidence="4" type="ORF">E6C60_0610</name>
</gene>
<dbReference type="AlphaFoldDB" id="A0A4P8XGS0"/>
<dbReference type="GO" id="GO:0003677">
    <property type="term" value="F:DNA binding"/>
    <property type="evidence" value="ECO:0007669"/>
    <property type="project" value="InterPro"/>
</dbReference>
<dbReference type="Gene3D" id="1.10.1660.10">
    <property type="match status" value="1"/>
</dbReference>
<evidence type="ECO:0000313" key="5">
    <source>
        <dbReference type="Proteomes" id="UP000300879"/>
    </source>
</evidence>
<dbReference type="InterPro" id="IPR009061">
    <property type="entry name" value="DNA-bd_dom_put_sf"/>
</dbReference>
<dbReference type="EMBL" id="CP040396">
    <property type="protein sequence ID" value="QCT01333.1"/>
    <property type="molecule type" value="Genomic_DNA"/>
</dbReference>
<dbReference type="Pfam" id="PF07739">
    <property type="entry name" value="TipAS"/>
    <property type="match status" value="1"/>
</dbReference>
<feature type="region of interest" description="Disordered" evidence="1">
    <location>
        <begin position="106"/>
        <end position="125"/>
    </location>
</feature>
<sequence>MAYNLQDIARVSGVGAPRLQEWIRQGLLQLSPDEEGSTRFEEQDLLRLQLILLNMELHIPASQLKLTLDEQEQDIVAALLAHKQSLMDKVRRLQMMTETIDRTLSDLEKGAGPNPETWLAGLGGQGAPESGYLSNDSLHIEEGPSQEGREEDSRWSKDDYLSTQKEADEIYLDLCRAMDSGLKPEHPEVQSIIDRHYRWVGHFYTPSKKIYIDLGELYVEQDDFKKLYDVYHPRLAHYLRDAMKVYAEARL</sequence>
<protein>
    <submittedName>
        <fullName evidence="4">Hth-type transcriptional regulator skga</fullName>
    </submittedName>
</protein>
<feature type="domain" description="TipAS antibiotic-recognition" evidence="2">
    <location>
        <begin position="146"/>
        <end position="246"/>
    </location>
</feature>
<accession>A0A4P8XGS0</accession>
<dbReference type="Proteomes" id="UP000300879">
    <property type="component" value="Chromosome"/>
</dbReference>